<evidence type="ECO:0000313" key="2">
    <source>
        <dbReference type="EMBL" id="TDO86452.1"/>
    </source>
</evidence>
<accession>A0A4R6LMI0</accession>
<feature type="chain" id="PRO_5020299406" evidence="1">
    <location>
        <begin position="22"/>
        <end position="111"/>
    </location>
</feature>
<evidence type="ECO:0000256" key="1">
    <source>
        <dbReference type="SAM" id="SignalP"/>
    </source>
</evidence>
<dbReference type="AlphaFoldDB" id="A0A4R6LMI0"/>
<keyword evidence="1" id="KW-0732">Signal</keyword>
<proteinExistence type="predicted"/>
<sequence length="111" mass="12493">MKKLFIITTILVFSLSSISLAAGYSFDGGFIYTTLDPSNVNDSIEGINQYYQSELDNAENDPAIDLQINNFDKMDEFDSATGFWIGMKNNMENYNIGVNYETFSNEVEANL</sequence>
<evidence type="ECO:0000313" key="3">
    <source>
        <dbReference type="Proteomes" id="UP000295064"/>
    </source>
</evidence>
<dbReference type="Proteomes" id="UP000295064">
    <property type="component" value="Unassembled WGS sequence"/>
</dbReference>
<feature type="signal peptide" evidence="1">
    <location>
        <begin position="1"/>
        <end position="21"/>
    </location>
</feature>
<gene>
    <name evidence="2" type="ORF">DFR79_11424</name>
</gene>
<reference evidence="2 3" key="1">
    <citation type="submission" date="2019-03" db="EMBL/GenBank/DDBJ databases">
        <title>Subsurface microbial communities from deep shales in Ohio and West Virginia, USA.</title>
        <authorList>
            <person name="Wrighton K."/>
        </authorList>
    </citation>
    <scope>NUCLEOTIDE SEQUENCE [LARGE SCALE GENOMIC DNA]</scope>
    <source>
        <strain evidence="2 3">MA284_T2</strain>
    </source>
</reference>
<comment type="caution">
    <text evidence="2">The sequence shown here is derived from an EMBL/GenBank/DDBJ whole genome shotgun (WGS) entry which is preliminary data.</text>
</comment>
<dbReference type="RefSeq" id="WP_133515252.1">
    <property type="nucleotide sequence ID" value="NZ_SNWX01000014.1"/>
</dbReference>
<dbReference type="EMBL" id="SNWX01000014">
    <property type="protein sequence ID" value="TDO86452.1"/>
    <property type="molecule type" value="Genomic_DNA"/>
</dbReference>
<organism evidence="2 3">
    <name type="scientific">Halanaerobium saccharolyticum</name>
    <dbReference type="NCBI Taxonomy" id="43595"/>
    <lineage>
        <taxon>Bacteria</taxon>
        <taxon>Bacillati</taxon>
        <taxon>Bacillota</taxon>
        <taxon>Clostridia</taxon>
        <taxon>Halanaerobiales</taxon>
        <taxon>Halanaerobiaceae</taxon>
        <taxon>Halanaerobium</taxon>
    </lineage>
</organism>
<dbReference type="OrthoDB" id="10016605at2"/>
<protein>
    <submittedName>
        <fullName evidence="2">Uncharacterized protein</fullName>
    </submittedName>
</protein>
<name>A0A4R6LMI0_9FIRM</name>